<protein>
    <submittedName>
        <fullName evidence="1 3">Expressed conserved protein</fullName>
    </submittedName>
</protein>
<gene>
    <name evidence="1" type="ORF">EgrG_000807500</name>
</gene>
<evidence type="ECO:0000313" key="1">
    <source>
        <dbReference type="EMBL" id="CDS15671.1"/>
    </source>
</evidence>
<dbReference type="EMBL" id="LK028576">
    <property type="protein sequence ID" value="CDS15671.1"/>
    <property type="molecule type" value="Genomic_DNA"/>
</dbReference>
<name>A0A068W872_ECHGR</name>
<reference evidence="1" key="2">
    <citation type="submission" date="2014-06" db="EMBL/GenBank/DDBJ databases">
        <authorList>
            <person name="Aslett M."/>
        </authorList>
    </citation>
    <scope>NUCLEOTIDE SEQUENCE</scope>
</reference>
<dbReference type="WBParaSite" id="EgrG_000807500">
    <property type="protein sequence ID" value="EgrG_000807500"/>
    <property type="gene ID" value="EgrG_000807500"/>
</dbReference>
<reference evidence="3" key="3">
    <citation type="submission" date="2020-10" db="UniProtKB">
        <authorList>
            <consortium name="WormBaseParasite"/>
        </authorList>
    </citation>
    <scope>IDENTIFICATION</scope>
</reference>
<accession>A0A068W872</accession>
<evidence type="ECO:0000313" key="2">
    <source>
        <dbReference type="Proteomes" id="UP000492820"/>
    </source>
</evidence>
<organism evidence="1">
    <name type="scientific">Echinococcus granulosus</name>
    <name type="common">Hydatid tapeworm</name>
    <dbReference type="NCBI Taxonomy" id="6210"/>
    <lineage>
        <taxon>Eukaryota</taxon>
        <taxon>Metazoa</taxon>
        <taxon>Spiralia</taxon>
        <taxon>Lophotrochozoa</taxon>
        <taxon>Platyhelminthes</taxon>
        <taxon>Cestoda</taxon>
        <taxon>Eucestoda</taxon>
        <taxon>Cyclophyllidea</taxon>
        <taxon>Taeniidae</taxon>
        <taxon>Echinococcus</taxon>
        <taxon>Echinococcus granulosus group</taxon>
    </lineage>
</organism>
<dbReference type="Proteomes" id="UP000492820">
    <property type="component" value="Unassembled WGS sequence"/>
</dbReference>
<sequence length="382" mass="42993">MHRGMRGLNKPFELVRCLSPYRWSSSLAPGWFRRSLSCLGNYAPFSDEDCNDCEAVSNREVERTVAVVAEAQLSDDEATSVYYLPPPASALVCLPPNPDPPPFNAFAEPLTIETRGLSPSSHLQEKKVDPFYVDSLNLQKEILNPGGVEIYVSASNLLENVAIVELENNLWVGGWNPRVPDLPSLFHMGDLLISVNDHKVQTQRQFKKIVEGTKRWVAQERQRKPDIALNPAEVKCRLRLRRLPLAKTLIVCRQMQDQKIGINFDDSGTNKVKSIDPEGPLACTGLLPFAPSFVKKSASVPFPMSVLRFLDQKQTNSAPVNFVPWTATEINHRPLNPFFKQHEADLLIGARGMVISVTFQPSDFMEALCRKIRKLKSHRTFF</sequence>
<proteinExistence type="predicted"/>
<dbReference type="AlphaFoldDB" id="A0A068W872"/>
<evidence type="ECO:0000313" key="3">
    <source>
        <dbReference type="WBParaSite" id="EgrG_000807500"/>
    </source>
</evidence>
<dbReference type="OrthoDB" id="6126662at2759"/>
<reference evidence="1 2" key="1">
    <citation type="journal article" date="2013" name="Nature">
        <title>The genomes of four tapeworm species reveal adaptations to parasitism.</title>
        <authorList>
            <person name="Tsai I.J."/>
            <person name="Zarowiecki M."/>
            <person name="Holroyd N."/>
            <person name="Garciarrubio A."/>
            <person name="Sanchez-Flores A."/>
            <person name="Brooks K.L."/>
            <person name="Tracey A."/>
            <person name="Bobes R.J."/>
            <person name="Fragoso G."/>
            <person name="Sciutto E."/>
            <person name="Aslett M."/>
            <person name="Beasley H."/>
            <person name="Bennett H.M."/>
            <person name="Cai J."/>
            <person name="Camicia F."/>
            <person name="Clark R."/>
            <person name="Cucher M."/>
            <person name="De Silva N."/>
            <person name="Day T.A."/>
            <person name="Deplazes P."/>
            <person name="Estrada K."/>
            <person name="Fernandez C."/>
            <person name="Holland P.W."/>
            <person name="Hou J."/>
            <person name="Hu S."/>
            <person name="Huckvale T."/>
            <person name="Hung S.S."/>
            <person name="Kamenetzky L."/>
            <person name="Keane J.A."/>
            <person name="Kiss F."/>
            <person name="Koziol U."/>
            <person name="Lambert O."/>
            <person name="Liu K."/>
            <person name="Luo X."/>
            <person name="Luo Y."/>
            <person name="Macchiaroli N."/>
            <person name="Nichol S."/>
            <person name="Paps J."/>
            <person name="Parkinson J."/>
            <person name="Pouchkina-Stantcheva N."/>
            <person name="Riddiford N."/>
            <person name="Rosenzvit M."/>
            <person name="Salinas G."/>
            <person name="Wasmuth J.D."/>
            <person name="Zamanian M."/>
            <person name="Zheng Y."/>
            <person name="Cai X."/>
            <person name="Soberon X."/>
            <person name="Olson P.D."/>
            <person name="Laclette J.P."/>
            <person name="Brehm K."/>
            <person name="Berriman M."/>
            <person name="Garciarrubio A."/>
            <person name="Bobes R.J."/>
            <person name="Fragoso G."/>
            <person name="Sanchez-Flores A."/>
            <person name="Estrada K."/>
            <person name="Cevallos M.A."/>
            <person name="Morett E."/>
            <person name="Gonzalez V."/>
            <person name="Portillo T."/>
            <person name="Ochoa-Leyva A."/>
            <person name="Jose M.V."/>
            <person name="Sciutto E."/>
            <person name="Landa A."/>
            <person name="Jimenez L."/>
            <person name="Valdes V."/>
            <person name="Carrero J.C."/>
            <person name="Larralde C."/>
            <person name="Morales-Montor J."/>
            <person name="Limon-Lason J."/>
            <person name="Soberon X."/>
            <person name="Laclette J.P."/>
        </authorList>
    </citation>
    <scope>NUCLEOTIDE SEQUENCE [LARGE SCALE GENOMIC DNA]</scope>
</reference>